<dbReference type="InterPro" id="IPR047959">
    <property type="entry name" value="Transpos_IS5"/>
</dbReference>
<feature type="region of interest" description="Disordered" evidence="6">
    <location>
        <begin position="161"/>
        <end position="206"/>
    </location>
</feature>
<dbReference type="Pfam" id="PF01609">
    <property type="entry name" value="DDE_Tnp_1"/>
    <property type="match status" value="1"/>
</dbReference>
<dbReference type="InterPro" id="IPR008490">
    <property type="entry name" value="Transposase_InsH_N"/>
</dbReference>
<dbReference type="GO" id="GO:0006313">
    <property type="term" value="P:DNA transposition"/>
    <property type="evidence" value="ECO:0007669"/>
    <property type="project" value="InterPro"/>
</dbReference>
<keyword evidence="4" id="KW-0238">DNA-binding</keyword>
<evidence type="ECO:0000313" key="9">
    <source>
        <dbReference type="EMBL" id="PZR79659.1"/>
    </source>
</evidence>
<sequence length="365" mass="41297">MRGNTFEQVAMLSTLTPDELVPNDHPIRRIKVIVEKALAELSPQFDAMYSRIGRPSVAPERLLKSCLLIALYTVRSERLFCERLQYDLLFKWFLDMNADDPGFDPTTFSKNRDRLIKHEVAHRFFAAVRGEAERRHLLSDEHFTVDGTLLEAWASVKSFRPNDDKDDVTPTGKNPDVSFHGTQRSNTTHHSRTDPAARLARKSNGTTAKMSYMGHALMENRHGLVVDVELTQADGHAERKAAVAMLTRRRKERGPGSRWTLGGDKGYDTADFVKDVRRLGVTPHVAQNTSGRRSAIDERTTSHPGYGVSQRKRKRVEEIFGWMKTVGGGRKLRYIGEKRNGMWLSFTATAFNLVRMASIEATPTT</sequence>
<comment type="caution">
    <text evidence="9">The sequence shown here is derived from an EMBL/GenBank/DDBJ whole genome shotgun (WGS) entry which is preliminary data.</text>
</comment>
<dbReference type="Pfam" id="PF05598">
    <property type="entry name" value="DUF772"/>
    <property type="match status" value="1"/>
</dbReference>
<feature type="domain" description="Transposase InsH N-terminal" evidence="8">
    <location>
        <begin position="18"/>
        <end position="114"/>
    </location>
</feature>
<evidence type="ECO:0000256" key="4">
    <source>
        <dbReference type="ARBA" id="ARBA00023125"/>
    </source>
</evidence>
<dbReference type="InterPro" id="IPR002559">
    <property type="entry name" value="Transposase_11"/>
</dbReference>
<evidence type="ECO:0000256" key="3">
    <source>
        <dbReference type="ARBA" id="ARBA00022578"/>
    </source>
</evidence>
<evidence type="ECO:0000256" key="6">
    <source>
        <dbReference type="SAM" id="MobiDB-lite"/>
    </source>
</evidence>
<dbReference type="AlphaFoldDB" id="A0A2W5Z2U3"/>
<reference evidence="9 10" key="1">
    <citation type="journal article" date="2017" name="Nature">
        <title>Atmospheric trace gases support primary production in Antarctic desert surface soil.</title>
        <authorList>
            <person name="Ji M."/>
            <person name="Greening C."/>
            <person name="Vanwonterghem I."/>
            <person name="Carere C.R."/>
            <person name="Bay S.K."/>
            <person name="Steen J.A."/>
            <person name="Montgomery K."/>
            <person name="Lines T."/>
            <person name="Beardall J."/>
            <person name="van Dorst J."/>
            <person name="Snape I."/>
            <person name="Stott M.B."/>
            <person name="Hugenholtz P."/>
            <person name="Ferrari B.C."/>
        </authorList>
    </citation>
    <scope>NUCLEOTIDE SEQUENCE [LARGE SCALE GENOMIC DNA]</scope>
    <source>
        <strain evidence="9">RRmetagenome_bin12</strain>
    </source>
</reference>
<keyword evidence="3" id="KW-0815">Transposition</keyword>
<dbReference type="PANTHER" id="PTHR35604:SF2">
    <property type="entry name" value="TRANSPOSASE INSH FOR INSERTION SEQUENCE ELEMENT IS5A-RELATED"/>
    <property type="match status" value="1"/>
</dbReference>
<dbReference type="GO" id="GO:0003677">
    <property type="term" value="F:DNA binding"/>
    <property type="evidence" value="ECO:0007669"/>
    <property type="project" value="UniProtKB-KW"/>
</dbReference>
<comment type="function">
    <text evidence="1">Involved in the transposition of the insertion sequence IS5.</text>
</comment>
<evidence type="ECO:0000313" key="10">
    <source>
        <dbReference type="Proteomes" id="UP000248724"/>
    </source>
</evidence>
<feature type="region of interest" description="Disordered" evidence="6">
    <location>
        <begin position="290"/>
        <end position="309"/>
    </location>
</feature>
<name>A0A2W5Z2U3_9BACT</name>
<evidence type="ECO:0000256" key="1">
    <source>
        <dbReference type="ARBA" id="ARBA00003544"/>
    </source>
</evidence>
<accession>A0A2W5Z2U3</accession>
<dbReference type="GO" id="GO:0004803">
    <property type="term" value="F:transposase activity"/>
    <property type="evidence" value="ECO:0007669"/>
    <property type="project" value="InterPro"/>
</dbReference>
<evidence type="ECO:0000256" key="5">
    <source>
        <dbReference type="ARBA" id="ARBA00023172"/>
    </source>
</evidence>
<evidence type="ECO:0000256" key="2">
    <source>
        <dbReference type="ARBA" id="ARBA00010075"/>
    </source>
</evidence>
<comment type="similarity">
    <text evidence="2">Belongs to the transposase 11 family.</text>
</comment>
<organism evidence="9 10">
    <name type="scientific">Candidatus Aeolococcus gillhamiae</name>
    <dbReference type="NCBI Taxonomy" id="3127015"/>
    <lineage>
        <taxon>Bacteria</taxon>
        <taxon>Bacillati</taxon>
        <taxon>Candidatus Dormiibacterota</taxon>
        <taxon>Candidatus Dormibacteria</taxon>
        <taxon>Candidatus Aeolococcales</taxon>
        <taxon>Candidatus Aeolococcaceae</taxon>
        <taxon>Candidatus Aeolococcus</taxon>
    </lineage>
</organism>
<dbReference type="NCBIfam" id="NF033581">
    <property type="entry name" value="transpos_IS5_4"/>
    <property type="match status" value="1"/>
</dbReference>
<feature type="domain" description="Transposase IS4-like" evidence="7">
    <location>
        <begin position="200"/>
        <end position="353"/>
    </location>
</feature>
<dbReference type="EMBL" id="QHBU01000196">
    <property type="protein sequence ID" value="PZR79659.1"/>
    <property type="molecule type" value="Genomic_DNA"/>
</dbReference>
<dbReference type="Proteomes" id="UP000248724">
    <property type="component" value="Unassembled WGS sequence"/>
</dbReference>
<protein>
    <submittedName>
        <fullName evidence="9">IS5 family transposase</fullName>
    </submittedName>
</protein>
<keyword evidence="5" id="KW-0233">DNA recombination</keyword>
<evidence type="ECO:0000259" key="8">
    <source>
        <dbReference type="Pfam" id="PF05598"/>
    </source>
</evidence>
<dbReference type="PANTHER" id="PTHR35604">
    <property type="entry name" value="TRANSPOSASE INSH FOR INSERTION SEQUENCE ELEMENT IS5A-RELATED"/>
    <property type="match status" value="1"/>
</dbReference>
<proteinExistence type="inferred from homology"/>
<gene>
    <name evidence="9" type="ORF">DLM65_10330</name>
</gene>
<evidence type="ECO:0000259" key="7">
    <source>
        <dbReference type="Pfam" id="PF01609"/>
    </source>
</evidence>